<dbReference type="AlphaFoldDB" id="A0A7U2I5P5"/>
<protein>
    <submittedName>
        <fullName evidence="1">Uncharacterized protein</fullName>
    </submittedName>
</protein>
<keyword evidence="2" id="KW-1185">Reference proteome</keyword>
<organism evidence="1 2">
    <name type="scientific">Phaeosphaeria nodorum (strain SN15 / ATCC MYA-4574 / FGSC 10173)</name>
    <name type="common">Glume blotch fungus</name>
    <name type="synonym">Parastagonospora nodorum</name>
    <dbReference type="NCBI Taxonomy" id="321614"/>
    <lineage>
        <taxon>Eukaryota</taxon>
        <taxon>Fungi</taxon>
        <taxon>Dikarya</taxon>
        <taxon>Ascomycota</taxon>
        <taxon>Pezizomycotina</taxon>
        <taxon>Dothideomycetes</taxon>
        <taxon>Pleosporomycetidae</taxon>
        <taxon>Pleosporales</taxon>
        <taxon>Pleosporineae</taxon>
        <taxon>Phaeosphaeriaceae</taxon>
        <taxon>Parastagonospora</taxon>
    </lineage>
</organism>
<reference evidence="2" key="1">
    <citation type="journal article" date="2021" name="BMC Genomics">
        <title>Chromosome-level genome assembly and manually-curated proteome of model necrotroph Parastagonospora nodorum Sn15 reveals a genome-wide trove of candidate effector homologs, and redundancy of virulence-related functions within an accessory chromosome.</title>
        <authorList>
            <person name="Bertazzoni S."/>
            <person name="Jones D.A.B."/>
            <person name="Phan H.T."/>
            <person name="Tan K.-C."/>
            <person name="Hane J.K."/>
        </authorList>
    </citation>
    <scope>NUCLEOTIDE SEQUENCE [LARGE SCALE GENOMIC DNA]</scope>
    <source>
        <strain evidence="2">SN15 / ATCC MYA-4574 / FGSC 10173)</strain>
    </source>
</reference>
<evidence type="ECO:0000313" key="2">
    <source>
        <dbReference type="Proteomes" id="UP000663193"/>
    </source>
</evidence>
<evidence type="ECO:0000313" key="1">
    <source>
        <dbReference type="EMBL" id="QRD04341.1"/>
    </source>
</evidence>
<dbReference type="KEGG" id="pno:SNOG_16133"/>
<dbReference type="Proteomes" id="UP000663193">
    <property type="component" value="Chromosome 17"/>
</dbReference>
<dbReference type="VEuPathDB" id="FungiDB:JI435_161330"/>
<sequence length="187" mass="20624">MSSQITSGIALRIAGATTLAYATTFLGIALYNRHAATPTSPIEALQSKVDILFPDLAARVTVKRIMTTRMEYWFAEMRDGEGGVLERSPMCRSEGQAVGELERLIRFGGGGVQELDGAEDRLCCGHRESSECVNQYYECIVLAGPLPENDVKIWTAYMCETIDGQNFIVRPHRCIGAKTRQWISCGP</sequence>
<dbReference type="EMBL" id="CP069039">
    <property type="protein sequence ID" value="QRD04341.1"/>
    <property type="molecule type" value="Genomic_DNA"/>
</dbReference>
<proteinExistence type="predicted"/>
<gene>
    <name evidence="1" type="ORF">JI435_161330</name>
</gene>
<dbReference type="RefSeq" id="XP_001806260.1">
    <property type="nucleotide sequence ID" value="XM_001806208.1"/>
</dbReference>
<accession>A0A7U2I5P5</accession>
<name>A0A7U2I5P5_PHANO</name>